<dbReference type="Proteomes" id="UP000269396">
    <property type="component" value="Unassembled WGS sequence"/>
</dbReference>
<accession>A0A3P8BWV2</accession>
<evidence type="ECO:0000313" key="2">
    <source>
        <dbReference type="Proteomes" id="UP000269396"/>
    </source>
</evidence>
<gene>
    <name evidence="1" type="ORF">SMTD_LOCUS5826</name>
</gene>
<reference evidence="1 2" key="1">
    <citation type="submission" date="2018-11" db="EMBL/GenBank/DDBJ databases">
        <authorList>
            <consortium name="Pathogen Informatics"/>
        </authorList>
    </citation>
    <scope>NUCLEOTIDE SEQUENCE [LARGE SCALE GENOMIC DNA]</scope>
    <source>
        <strain>Denwood</strain>
        <strain evidence="2">Zambia</strain>
    </source>
</reference>
<organism evidence="1 2">
    <name type="scientific">Schistosoma mattheei</name>
    <dbReference type="NCBI Taxonomy" id="31246"/>
    <lineage>
        <taxon>Eukaryota</taxon>
        <taxon>Metazoa</taxon>
        <taxon>Spiralia</taxon>
        <taxon>Lophotrochozoa</taxon>
        <taxon>Platyhelminthes</taxon>
        <taxon>Trematoda</taxon>
        <taxon>Digenea</taxon>
        <taxon>Strigeidida</taxon>
        <taxon>Schistosomatoidea</taxon>
        <taxon>Schistosomatidae</taxon>
        <taxon>Schistosoma</taxon>
    </lineage>
</organism>
<keyword evidence="2" id="KW-1185">Reference proteome</keyword>
<protein>
    <submittedName>
        <fullName evidence="1">Uncharacterized protein</fullName>
    </submittedName>
</protein>
<dbReference type="AlphaFoldDB" id="A0A3P8BWV2"/>
<dbReference type="EMBL" id="UZAL01027236">
    <property type="protein sequence ID" value="VDP30582.1"/>
    <property type="molecule type" value="Genomic_DNA"/>
</dbReference>
<sequence>MVTPSISVITHSFCLHTCHVENIGIGKCLLQASHLFLWNTTISNIRFNFWWHLKFISVSNVT</sequence>
<proteinExistence type="predicted"/>
<name>A0A3P8BWV2_9TREM</name>
<evidence type="ECO:0000313" key="1">
    <source>
        <dbReference type="EMBL" id="VDP30582.1"/>
    </source>
</evidence>